<evidence type="ECO:0000259" key="4">
    <source>
        <dbReference type="Pfam" id="PF02678"/>
    </source>
</evidence>
<reference evidence="6 7" key="1">
    <citation type="submission" date="2018-02" db="EMBL/GenBank/DDBJ databases">
        <title>Novel Leptospira species isolated from soil and water in Japan.</title>
        <authorList>
            <person name="Nakao R."/>
            <person name="Masuzawa T."/>
        </authorList>
    </citation>
    <scope>NUCLEOTIDE SEQUENCE [LARGE SCALE GENOMIC DNA]</scope>
    <source>
        <strain evidence="6 7">YH101</strain>
    </source>
</reference>
<feature type="domain" description="Pirin C-terminal" evidence="5">
    <location>
        <begin position="160"/>
        <end position="261"/>
    </location>
</feature>
<dbReference type="EMBL" id="BFBB01000004">
    <property type="protein sequence ID" value="GBF50399.1"/>
    <property type="molecule type" value="Genomic_DNA"/>
</dbReference>
<dbReference type="Pfam" id="PF05726">
    <property type="entry name" value="Pirin_C"/>
    <property type="match status" value="1"/>
</dbReference>
<evidence type="ECO:0000256" key="1">
    <source>
        <dbReference type="ARBA" id="ARBA00008416"/>
    </source>
</evidence>
<evidence type="ECO:0000313" key="7">
    <source>
        <dbReference type="Proteomes" id="UP000245133"/>
    </source>
</evidence>
<dbReference type="Proteomes" id="UP000245133">
    <property type="component" value="Unassembled WGS sequence"/>
</dbReference>
<dbReference type="InterPro" id="IPR003829">
    <property type="entry name" value="Pirin_N_dom"/>
</dbReference>
<evidence type="ECO:0000256" key="2">
    <source>
        <dbReference type="PIRSR" id="PIRSR006232-1"/>
    </source>
</evidence>
<dbReference type="InterPro" id="IPR008778">
    <property type="entry name" value="Pirin_C_dom"/>
</dbReference>
<dbReference type="GO" id="GO:0046872">
    <property type="term" value="F:metal ion binding"/>
    <property type="evidence" value="ECO:0007669"/>
    <property type="project" value="UniProtKB-KW"/>
</dbReference>
<sequence>MQYQVFSDAFHSYGFRCPKPLNPFLNLDLFHMSKPTFPPHPHSGFSAITYLFPSSEGSFQNRDSFGDRSLIEPGSLHWTQAGEGMFHEEIPTELGTDCFGLQMFVKMPAADELSKGQAFHLASDTVPIVKELGKEVRVLTGSYGNMSSPIQSTAPPFLFLDAHLSPETDIRFQVKKDVITLLVAVVGNIEVEGFGSVAEHTVMVLQGEDRDIKCNTTTSKAEFLFLQARHLAEDYHWMGSLCLSTKERLESTFSKLRAGALGNLSPSF</sequence>
<dbReference type="SUPFAM" id="SSF51182">
    <property type="entry name" value="RmlC-like cupins"/>
    <property type="match status" value="1"/>
</dbReference>
<feature type="binding site" evidence="2">
    <location>
        <position position="89"/>
    </location>
    <ligand>
        <name>Fe cation</name>
        <dbReference type="ChEBI" id="CHEBI:24875"/>
    </ligand>
</feature>
<keyword evidence="2" id="KW-0479">Metal-binding</keyword>
<comment type="caution">
    <text evidence="6">The sequence shown here is derived from an EMBL/GenBank/DDBJ whole genome shotgun (WGS) entry which is preliminary data.</text>
</comment>
<dbReference type="PANTHER" id="PTHR13903">
    <property type="entry name" value="PIRIN-RELATED"/>
    <property type="match status" value="1"/>
</dbReference>
<comment type="cofactor">
    <cofactor evidence="2">
        <name>Fe cation</name>
        <dbReference type="ChEBI" id="CHEBI:24875"/>
    </cofactor>
    <text evidence="2">Binds 1 Fe cation per subunit.</text>
</comment>
<proteinExistence type="inferred from homology"/>
<dbReference type="AlphaFoldDB" id="A0A2P2E0K0"/>
<name>A0A2P2E0K0_9LEPT</name>
<dbReference type="InterPro" id="IPR012093">
    <property type="entry name" value="Pirin"/>
</dbReference>
<feature type="domain" description="Pirin N-terminal" evidence="4">
    <location>
        <begin position="34"/>
        <end position="105"/>
    </location>
</feature>
<evidence type="ECO:0000259" key="5">
    <source>
        <dbReference type="Pfam" id="PF05726"/>
    </source>
</evidence>
<dbReference type="PANTHER" id="PTHR13903:SF8">
    <property type="entry name" value="PIRIN"/>
    <property type="match status" value="1"/>
</dbReference>
<dbReference type="Gene3D" id="2.60.120.10">
    <property type="entry name" value="Jelly Rolls"/>
    <property type="match status" value="2"/>
</dbReference>
<keyword evidence="2" id="KW-0408">Iron</keyword>
<dbReference type="Pfam" id="PF02678">
    <property type="entry name" value="Pirin"/>
    <property type="match status" value="1"/>
</dbReference>
<feature type="binding site" evidence="2">
    <location>
        <position position="42"/>
    </location>
    <ligand>
        <name>Fe cation</name>
        <dbReference type="ChEBI" id="CHEBI:24875"/>
    </ligand>
</feature>
<organism evidence="6 7">
    <name type="scientific">Leptospira ryugenii</name>
    <dbReference type="NCBI Taxonomy" id="1917863"/>
    <lineage>
        <taxon>Bacteria</taxon>
        <taxon>Pseudomonadati</taxon>
        <taxon>Spirochaetota</taxon>
        <taxon>Spirochaetia</taxon>
        <taxon>Leptospirales</taxon>
        <taxon>Leptospiraceae</taxon>
        <taxon>Leptospira</taxon>
    </lineage>
</organism>
<keyword evidence="7" id="KW-1185">Reference proteome</keyword>
<dbReference type="InterPro" id="IPR011051">
    <property type="entry name" value="RmlC_Cupin_sf"/>
</dbReference>
<accession>A0A2P2E0K0</accession>
<dbReference type="InterPro" id="IPR014710">
    <property type="entry name" value="RmlC-like_jellyroll"/>
</dbReference>
<dbReference type="PIRSF" id="PIRSF006232">
    <property type="entry name" value="Pirin"/>
    <property type="match status" value="1"/>
</dbReference>
<gene>
    <name evidence="6" type="ORF">LPTSP4_19240</name>
</gene>
<evidence type="ECO:0000313" key="6">
    <source>
        <dbReference type="EMBL" id="GBF50399.1"/>
    </source>
</evidence>
<protein>
    <submittedName>
        <fullName evidence="6">Pirin family protein</fullName>
    </submittedName>
</protein>
<comment type="similarity">
    <text evidence="1 3">Belongs to the pirin family.</text>
</comment>
<feature type="binding site" evidence="2">
    <location>
        <position position="40"/>
    </location>
    <ligand>
        <name>Fe cation</name>
        <dbReference type="ChEBI" id="CHEBI:24875"/>
    </ligand>
</feature>
<feature type="binding site" evidence="2">
    <location>
        <position position="87"/>
    </location>
    <ligand>
        <name>Fe cation</name>
        <dbReference type="ChEBI" id="CHEBI:24875"/>
    </ligand>
</feature>
<evidence type="ECO:0000256" key="3">
    <source>
        <dbReference type="RuleBase" id="RU003457"/>
    </source>
</evidence>